<dbReference type="PANTHER" id="PTHR21363:SF0">
    <property type="entry name" value="PREPHENATE DEHYDROGENASE [NADP(+)]"/>
    <property type="match status" value="1"/>
</dbReference>
<evidence type="ECO:0000313" key="5">
    <source>
        <dbReference type="EMBL" id="SHK08816.1"/>
    </source>
</evidence>
<dbReference type="STRING" id="1121301.SAMN02745912_02200"/>
<keyword evidence="2" id="KW-0560">Oxidoreductase</keyword>
<dbReference type="InterPro" id="IPR008927">
    <property type="entry name" value="6-PGluconate_DH-like_C_sf"/>
</dbReference>
<gene>
    <name evidence="5" type="ORF">SAMN02745912_02200</name>
</gene>
<evidence type="ECO:0000313" key="6">
    <source>
        <dbReference type="Proteomes" id="UP000184465"/>
    </source>
</evidence>
<comment type="similarity">
    <text evidence="1">Belongs to the prephenate/arogenate dehydrogenase family.</text>
</comment>
<accession>A0A1M6PLD7</accession>
<dbReference type="Pfam" id="PF02153">
    <property type="entry name" value="PDH_N"/>
    <property type="match status" value="1"/>
</dbReference>
<dbReference type="PANTHER" id="PTHR21363">
    <property type="entry name" value="PREPHENATE DEHYDROGENASE"/>
    <property type="match status" value="1"/>
</dbReference>
<evidence type="ECO:0000256" key="1">
    <source>
        <dbReference type="ARBA" id="ARBA00007964"/>
    </source>
</evidence>
<dbReference type="OrthoDB" id="9802008at2"/>
<name>A0A1M6PLD7_PARC5</name>
<dbReference type="InterPro" id="IPR050812">
    <property type="entry name" value="Preph/Arog_dehydrog"/>
</dbReference>
<proteinExistence type="inferred from homology"/>
<comment type="pathway">
    <text evidence="3">Amino-acid biosynthesis.</text>
</comment>
<dbReference type="AlphaFoldDB" id="A0A1M6PLD7"/>
<dbReference type="InterPro" id="IPR046825">
    <property type="entry name" value="PDH_C"/>
</dbReference>
<feature type="domain" description="Prephenate/arogenate dehydrogenase" evidence="4">
    <location>
        <begin position="6"/>
        <end position="282"/>
    </location>
</feature>
<dbReference type="GO" id="GO:0070403">
    <property type="term" value="F:NAD+ binding"/>
    <property type="evidence" value="ECO:0007669"/>
    <property type="project" value="InterPro"/>
</dbReference>
<keyword evidence="6" id="KW-1185">Reference proteome</keyword>
<dbReference type="FunFam" id="3.40.50.720:FF:000208">
    <property type="entry name" value="Prephenate dehydrogenase"/>
    <property type="match status" value="1"/>
</dbReference>
<dbReference type="Gene3D" id="3.40.50.720">
    <property type="entry name" value="NAD(P)-binding Rossmann-like Domain"/>
    <property type="match status" value="1"/>
</dbReference>
<dbReference type="InterPro" id="IPR036291">
    <property type="entry name" value="NAD(P)-bd_dom_sf"/>
</dbReference>
<dbReference type="RefSeq" id="WP_073149803.1">
    <property type="nucleotide sequence ID" value="NZ_FRAG01000025.1"/>
</dbReference>
<dbReference type="GO" id="GO:0006571">
    <property type="term" value="P:tyrosine biosynthetic process"/>
    <property type="evidence" value="ECO:0007669"/>
    <property type="project" value="InterPro"/>
</dbReference>
<evidence type="ECO:0000256" key="2">
    <source>
        <dbReference type="ARBA" id="ARBA00023002"/>
    </source>
</evidence>
<dbReference type="Pfam" id="PF20463">
    <property type="entry name" value="PDH_C"/>
    <property type="match status" value="1"/>
</dbReference>
<sequence>MIELDFNITIVGLGLIGGSFAMALKELKPKNLWAVDIDKEAIKKAENMRIIDKGYINPKIPLEKSDIVITCIYPNLTVKFIKENMDNFKAGCIITDTAGIKEKLIKDIYTCIREDIDFIGGHPMAGRESKGLAYATKNIFKDANYLITPVDGNKEENIETIEKLVRAIGFKNIVKLDPKQHDKVIAFTSHLPHIMASALINSDNRRDTKFFVAGSYKDATRVAKINSELWTELIMDNRDNTLEQIEIFEKSIETFKKAIMNNDKECLKFLFNKGSKKREELI</sequence>
<dbReference type="GO" id="GO:0004665">
    <property type="term" value="F:prephenate dehydrogenase (NADP+) activity"/>
    <property type="evidence" value="ECO:0007669"/>
    <property type="project" value="InterPro"/>
</dbReference>
<dbReference type="PROSITE" id="PS51176">
    <property type="entry name" value="PDH_ADH"/>
    <property type="match status" value="1"/>
</dbReference>
<dbReference type="SUPFAM" id="SSF48179">
    <property type="entry name" value="6-phosphogluconate dehydrogenase C-terminal domain-like"/>
    <property type="match status" value="1"/>
</dbReference>
<evidence type="ECO:0000259" key="4">
    <source>
        <dbReference type="PROSITE" id="PS51176"/>
    </source>
</evidence>
<dbReference type="InterPro" id="IPR003099">
    <property type="entry name" value="Prephen_DH"/>
</dbReference>
<dbReference type="EMBL" id="FRAG01000025">
    <property type="protein sequence ID" value="SHK08816.1"/>
    <property type="molecule type" value="Genomic_DNA"/>
</dbReference>
<dbReference type="Gene3D" id="1.10.3660.10">
    <property type="entry name" value="6-phosphogluconate dehydrogenase C-terminal like domain"/>
    <property type="match status" value="1"/>
</dbReference>
<dbReference type="SUPFAM" id="SSF51735">
    <property type="entry name" value="NAD(P)-binding Rossmann-fold domains"/>
    <property type="match status" value="1"/>
</dbReference>
<evidence type="ECO:0000256" key="3">
    <source>
        <dbReference type="ARBA" id="ARBA00029440"/>
    </source>
</evidence>
<protein>
    <submittedName>
        <fullName evidence="5">Prephenate dehydrogenase</fullName>
    </submittedName>
</protein>
<dbReference type="Proteomes" id="UP000184465">
    <property type="component" value="Unassembled WGS sequence"/>
</dbReference>
<organism evidence="5 6">
    <name type="scientific">Paramaledivibacter caminithermalis (strain DSM 15212 / CIP 107654 / DViRD3)</name>
    <name type="common">Clostridium caminithermale</name>
    <dbReference type="NCBI Taxonomy" id="1121301"/>
    <lineage>
        <taxon>Bacteria</taxon>
        <taxon>Bacillati</taxon>
        <taxon>Bacillota</taxon>
        <taxon>Clostridia</taxon>
        <taxon>Peptostreptococcales</taxon>
        <taxon>Caminicellaceae</taxon>
        <taxon>Paramaledivibacter</taxon>
    </lineage>
</organism>
<dbReference type="GO" id="GO:0008977">
    <property type="term" value="F:prephenate dehydrogenase (NAD+) activity"/>
    <property type="evidence" value="ECO:0007669"/>
    <property type="project" value="InterPro"/>
</dbReference>
<dbReference type="InterPro" id="IPR046826">
    <property type="entry name" value="PDH_N"/>
</dbReference>
<reference evidence="5 6" key="1">
    <citation type="submission" date="2016-11" db="EMBL/GenBank/DDBJ databases">
        <authorList>
            <person name="Jaros S."/>
            <person name="Januszkiewicz K."/>
            <person name="Wedrychowicz H."/>
        </authorList>
    </citation>
    <scope>NUCLEOTIDE SEQUENCE [LARGE SCALE GENOMIC DNA]</scope>
    <source>
        <strain evidence="5 6">DSM 15212</strain>
    </source>
</reference>